<keyword evidence="6" id="KW-0460">Magnesium</keyword>
<dbReference type="GO" id="GO:0005737">
    <property type="term" value="C:cytoplasm"/>
    <property type="evidence" value="ECO:0007669"/>
    <property type="project" value="UniProtKB-SubCell"/>
</dbReference>
<organism evidence="7">
    <name type="scientific">Thermodesulfovibrio aggregans</name>
    <dbReference type="NCBI Taxonomy" id="86166"/>
    <lineage>
        <taxon>Bacteria</taxon>
        <taxon>Pseudomonadati</taxon>
        <taxon>Nitrospirota</taxon>
        <taxon>Thermodesulfovibrionia</taxon>
        <taxon>Thermodesulfovibrionales</taxon>
        <taxon>Thermodesulfovibrionaceae</taxon>
        <taxon>Thermodesulfovibrio</taxon>
    </lineage>
</organism>
<dbReference type="Gene3D" id="3.30.2170.10">
    <property type="entry name" value="archaeoglobus fulgidus dsm 4304 superfamily"/>
    <property type="match status" value="1"/>
</dbReference>
<dbReference type="EMBL" id="DTHO01000011">
    <property type="protein sequence ID" value="HGG99052.1"/>
    <property type="molecule type" value="Genomic_DNA"/>
</dbReference>
<name>A0A7C4AIQ1_9BACT</name>
<comment type="caution">
    <text evidence="7">The sequence shown here is derived from an EMBL/GenBank/DDBJ whole genome shotgun (WGS) entry which is preliminary data.</text>
</comment>
<dbReference type="PANTHER" id="PTHR28511:SF1">
    <property type="entry name" value="ENDONUCLEASE V"/>
    <property type="match status" value="1"/>
</dbReference>
<accession>A0A7C4AIQ1</accession>
<dbReference type="PANTHER" id="PTHR28511">
    <property type="entry name" value="ENDONUCLEASE V"/>
    <property type="match status" value="1"/>
</dbReference>
<comment type="function">
    <text evidence="6">DNA repair enzyme involved in the repair of deaminated bases. Selectively cleaves double-stranded DNA at the second phosphodiester bond 3' to a deoxyinosine leaving behind the intact lesion on the nicked DNA.</text>
</comment>
<dbReference type="GO" id="GO:0016891">
    <property type="term" value="F:RNA endonuclease activity producing 5'-phosphomonoesters, hydrolytic mechanism"/>
    <property type="evidence" value="ECO:0007669"/>
    <property type="project" value="TreeGrafter"/>
</dbReference>
<dbReference type="EC" id="3.1.21.7" evidence="6"/>
<evidence type="ECO:0000256" key="5">
    <source>
        <dbReference type="ARBA" id="ARBA00022801"/>
    </source>
</evidence>
<keyword evidence="5 6" id="KW-0378">Hydrolase</keyword>
<evidence type="ECO:0000256" key="3">
    <source>
        <dbReference type="ARBA" id="ARBA00022722"/>
    </source>
</evidence>
<comment type="similarity">
    <text evidence="6">Belongs to the endonuclease V family.</text>
</comment>
<protein>
    <recommendedName>
        <fullName evidence="6">Endonuclease V</fullName>
        <ecNumber evidence="6">3.1.21.7</ecNumber>
    </recommendedName>
    <alternativeName>
        <fullName evidence="6">Deoxyinosine 3'endonuclease</fullName>
    </alternativeName>
    <alternativeName>
        <fullName evidence="6">Deoxyribonuclease V</fullName>
        <shortName evidence="6">DNase V</shortName>
    </alternativeName>
</protein>
<dbReference type="GO" id="GO:0043737">
    <property type="term" value="F:deoxyribonuclease V activity"/>
    <property type="evidence" value="ECO:0007669"/>
    <property type="project" value="UniProtKB-UniRule"/>
</dbReference>
<evidence type="ECO:0000256" key="2">
    <source>
        <dbReference type="ARBA" id="ARBA00022490"/>
    </source>
</evidence>
<sequence>MKLWVKSVQEAKKIQMYLRKRLKIVPLFFFPNYICGVDAAFTKYFVFACASLFQFSDLIPVEDRLIKMKIEFPYVPNFLSFREGKAIIEAIKSLKIKPDVILFDGQGIAHPLSFGIASHIGVLLDIPSIGCAKSKLIGKYKEPAKKRGSFSYLYYYGKIIGAVLRTKDKVKPVFVSPGHLIDLPSSIEIVLKSTIYRIPEPLRRAHHMATVSRNEYLKSLSKIPV</sequence>
<evidence type="ECO:0000256" key="6">
    <source>
        <dbReference type="HAMAP-Rule" id="MF_00801"/>
    </source>
</evidence>
<evidence type="ECO:0000313" key="7">
    <source>
        <dbReference type="EMBL" id="HGG99052.1"/>
    </source>
</evidence>
<feature type="binding site" evidence="6">
    <location>
        <position position="104"/>
    </location>
    <ligand>
        <name>Mg(2+)</name>
        <dbReference type="ChEBI" id="CHEBI:18420"/>
    </ligand>
</feature>
<gene>
    <name evidence="6" type="primary">nfi</name>
    <name evidence="7" type="ORF">ENV75_01155</name>
</gene>
<dbReference type="GO" id="GO:0000287">
    <property type="term" value="F:magnesium ion binding"/>
    <property type="evidence" value="ECO:0007669"/>
    <property type="project" value="UniProtKB-UniRule"/>
</dbReference>
<dbReference type="AlphaFoldDB" id="A0A7C4AIQ1"/>
<evidence type="ECO:0000256" key="1">
    <source>
        <dbReference type="ARBA" id="ARBA00004496"/>
    </source>
</evidence>
<evidence type="ECO:0000256" key="4">
    <source>
        <dbReference type="ARBA" id="ARBA00022759"/>
    </source>
</evidence>
<dbReference type="GO" id="GO:0003727">
    <property type="term" value="F:single-stranded RNA binding"/>
    <property type="evidence" value="ECO:0007669"/>
    <property type="project" value="TreeGrafter"/>
</dbReference>
<dbReference type="HAMAP" id="MF_00801">
    <property type="entry name" value="Endonuclease_5"/>
    <property type="match status" value="1"/>
</dbReference>
<dbReference type="InterPro" id="IPR007581">
    <property type="entry name" value="Endonuclease-V"/>
</dbReference>
<keyword evidence="4 6" id="KW-0255">Endonuclease</keyword>
<keyword evidence="2 6" id="KW-0963">Cytoplasm</keyword>
<feature type="binding site" evidence="6">
    <location>
        <position position="38"/>
    </location>
    <ligand>
        <name>Mg(2+)</name>
        <dbReference type="ChEBI" id="CHEBI:18420"/>
    </ligand>
</feature>
<dbReference type="Pfam" id="PF04493">
    <property type="entry name" value="Endonuclease_5"/>
    <property type="match status" value="1"/>
</dbReference>
<comment type="catalytic activity">
    <reaction evidence="6">
        <text>Endonucleolytic cleavage at apurinic or apyrimidinic sites to products with a 5'-phosphate.</text>
        <dbReference type="EC" id="3.1.21.7"/>
    </reaction>
</comment>
<comment type="subcellular location">
    <subcellularLocation>
        <location evidence="1 6">Cytoplasm</location>
    </subcellularLocation>
</comment>
<proteinExistence type="inferred from homology"/>
<keyword evidence="6" id="KW-0234">DNA repair</keyword>
<keyword evidence="6" id="KW-0479">Metal-binding</keyword>
<reference evidence="7" key="1">
    <citation type="journal article" date="2020" name="mSystems">
        <title>Genome- and Community-Level Interaction Insights into Carbon Utilization and Element Cycling Functions of Hydrothermarchaeota in Hydrothermal Sediment.</title>
        <authorList>
            <person name="Zhou Z."/>
            <person name="Liu Y."/>
            <person name="Xu W."/>
            <person name="Pan J."/>
            <person name="Luo Z.H."/>
            <person name="Li M."/>
        </authorList>
    </citation>
    <scope>NUCLEOTIDE SEQUENCE [LARGE SCALE GENOMIC DNA]</scope>
    <source>
        <strain evidence="7">SpSt-788</strain>
    </source>
</reference>
<feature type="site" description="Interaction with target DNA" evidence="6">
    <location>
        <position position="74"/>
    </location>
</feature>
<dbReference type="CDD" id="cd06559">
    <property type="entry name" value="Endonuclease_V"/>
    <property type="match status" value="1"/>
</dbReference>
<keyword evidence="6" id="KW-0227">DNA damage</keyword>
<comment type="cofactor">
    <cofactor evidence="6">
        <name>Mg(2+)</name>
        <dbReference type="ChEBI" id="CHEBI:18420"/>
    </cofactor>
</comment>
<keyword evidence="3 6" id="KW-0540">Nuclease</keyword>
<dbReference type="GO" id="GO:0006281">
    <property type="term" value="P:DNA repair"/>
    <property type="evidence" value="ECO:0007669"/>
    <property type="project" value="UniProtKB-UniRule"/>
</dbReference>